<dbReference type="Pfam" id="PF00561">
    <property type="entry name" value="Abhydrolase_1"/>
    <property type="match status" value="1"/>
</dbReference>
<dbReference type="HOGENOM" id="CLU_020336_7_5_1"/>
<name>K3W994_GLOUD</name>
<dbReference type="SUPFAM" id="SSF53474">
    <property type="entry name" value="alpha/beta-Hydrolases"/>
    <property type="match status" value="1"/>
</dbReference>
<reference evidence="6" key="2">
    <citation type="submission" date="2010-04" db="EMBL/GenBank/DDBJ databases">
        <authorList>
            <person name="Buell R."/>
            <person name="Hamilton J."/>
            <person name="Hostetler J."/>
        </authorList>
    </citation>
    <scope>NUCLEOTIDE SEQUENCE [LARGE SCALE GENOMIC DNA]</scope>
    <source>
        <strain evidence="6">DAOM:BR144</strain>
    </source>
</reference>
<dbReference type="EnsemblProtists" id="PYU1_T001535">
    <property type="protein sequence ID" value="PYU1_T001535"/>
    <property type="gene ID" value="PYU1_G001535"/>
</dbReference>
<evidence type="ECO:0000256" key="2">
    <source>
        <dbReference type="ARBA" id="ARBA00038334"/>
    </source>
</evidence>
<reference evidence="5" key="3">
    <citation type="submission" date="2015-02" db="UniProtKB">
        <authorList>
            <consortium name="EnsemblProtists"/>
        </authorList>
    </citation>
    <scope>IDENTIFICATION</scope>
    <source>
        <strain evidence="5">DAOM BR144</strain>
    </source>
</reference>
<evidence type="ECO:0000313" key="6">
    <source>
        <dbReference type="Proteomes" id="UP000019132"/>
    </source>
</evidence>
<dbReference type="Pfam" id="PF06441">
    <property type="entry name" value="EHN"/>
    <property type="match status" value="1"/>
</dbReference>
<feature type="domain" description="AB hydrolase-1" evidence="3">
    <location>
        <begin position="59"/>
        <end position="291"/>
    </location>
</feature>
<dbReference type="InParanoid" id="K3W994"/>
<comment type="similarity">
    <text evidence="2">Belongs to the AB hydrolase superfamily. Epoxide hydrolase family.</text>
</comment>
<dbReference type="AlphaFoldDB" id="K3W994"/>
<keyword evidence="6" id="KW-1185">Reference proteome</keyword>
<evidence type="ECO:0000313" key="5">
    <source>
        <dbReference type="EnsemblProtists" id="PYU1_T001535"/>
    </source>
</evidence>
<dbReference type="OMA" id="EFGQWDY"/>
<accession>K3W994</accession>
<dbReference type="InterPro" id="IPR010497">
    <property type="entry name" value="Epoxide_hydro_N"/>
</dbReference>
<sequence length="316" mass="35984">MSTSTLSSEPIVTGNPEWDQWEHHFAQVSDDIQLHYVDVGPRDAMPVVLIHGWPDMCSAPKETEAYGTLNVTSDLAKLLDFLNLPRAVFVGHDWGGAIVWRMCMYCPDRVLAVCGVCTPYFPQRDVCIDIDTLVKGIPQFSYMQFLSQSEMAAKVLDAAPRRVFTSTYRFPEEQMRDGKNVWYLEILKGVTDSDDPMYTQRSEMLSEQELEFYVQEYTRSGFRGSCNYYAVRALDFETEKALPRVIPHRALYIGAGKDPVLKPELAAHMPHVMPKLETALVKEGGHWLLWTQKDEVTEILLTWLGKLEQDAEVIAP</sequence>
<evidence type="ECO:0000259" key="4">
    <source>
        <dbReference type="Pfam" id="PF06441"/>
    </source>
</evidence>
<keyword evidence="1" id="KW-0378">Hydrolase</keyword>
<evidence type="ECO:0000256" key="1">
    <source>
        <dbReference type="ARBA" id="ARBA00022801"/>
    </source>
</evidence>
<dbReference type="InterPro" id="IPR000073">
    <property type="entry name" value="AB_hydrolase_1"/>
</dbReference>
<reference evidence="6" key="1">
    <citation type="journal article" date="2010" name="Genome Biol.">
        <title>Genome sequence of the necrotrophic plant pathogen Pythium ultimum reveals original pathogenicity mechanisms and effector repertoire.</title>
        <authorList>
            <person name="Levesque C.A."/>
            <person name="Brouwer H."/>
            <person name="Cano L."/>
            <person name="Hamilton J.P."/>
            <person name="Holt C."/>
            <person name="Huitema E."/>
            <person name="Raffaele S."/>
            <person name="Robideau G.P."/>
            <person name="Thines M."/>
            <person name="Win J."/>
            <person name="Zerillo M.M."/>
            <person name="Beakes G.W."/>
            <person name="Boore J.L."/>
            <person name="Busam D."/>
            <person name="Dumas B."/>
            <person name="Ferriera S."/>
            <person name="Fuerstenberg S.I."/>
            <person name="Gachon C.M."/>
            <person name="Gaulin E."/>
            <person name="Govers F."/>
            <person name="Grenville-Briggs L."/>
            <person name="Horner N."/>
            <person name="Hostetler J."/>
            <person name="Jiang R.H."/>
            <person name="Johnson J."/>
            <person name="Krajaejun T."/>
            <person name="Lin H."/>
            <person name="Meijer H.J."/>
            <person name="Moore B."/>
            <person name="Morris P."/>
            <person name="Phuntmart V."/>
            <person name="Puiu D."/>
            <person name="Shetty J."/>
            <person name="Stajich J.E."/>
            <person name="Tripathy S."/>
            <person name="Wawra S."/>
            <person name="van West P."/>
            <person name="Whitty B.R."/>
            <person name="Coutinho P.M."/>
            <person name="Henrissat B."/>
            <person name="Martin F."/>
            <person name="Thomas P.D."/>
            <person name="Tyler B.M."/>
            <person name="De Vries R.P."/>
            <person name="Kamoun S."/>
            <person name="Yandell M."/>
            <person name="Tisserat N."/>
            <person name="Buell C.R."/>
        </authorList>
    </citation>
    <scope>NUCLEOTIDE SEQUENCE</scope>
    <source>
        <strain evidence="6">DAOM:BR144</strain>
    </source>
</reference>
<dbReference type="PANTHER" id="PTHR43329">
    <property type="entry name" value="EPOXIDE HYDROLASE"/>
    <property type="match status" value="1"/>
</dbReference>
<dbReference type="STRING" id="431595.K3W994"/>
<dbReference type="Proteomes" id="UP000019132">
    <property type="component" value="Unassembled WGS sequence"/>
</dbReference>
<dbReference type="VEuPathDB" id="FungiDB:PYU1_G001535"/>
<feature type="domain" description="Epoxide hydrolase N-terminal" evidence="4">
    <location>
        <begin position="19"/>
        <end position="55"/>
    </location>
</feature>
<evidence type="ECO:0008006" key="7">
    <source>
        <dbReference type="Google" id="ProtNLM"/>
    </source>
</evidence>
<dbReference type="eggNOG" id="KOG4178">
    <property type="taxonomic scope" value="Eukaryota"/>
</dbReference>
<dbReference type="EMBL" id="GL376626">
    <property type="status" value="NOT_ANNOTATED_CDS"/>
    <property type="molecule type" value="Genomic_DNA"/>
</dbReference>
<dbReference type="GO" id="GO:0016787">
    <property type="term" value="F:hydrolase activity"/>
    <property type="evidence" value="ECO:0007669"/>
    <property type="project" value="UniProtKB-KW"/>
</dbReference>
<evidence type="ECO:0000259" key="3">
    <source>
        <dbReference type="Pfam" id="PF00561"/>
    </source>
</evidence>
<protein>
    <recommendedName>
        <fullName evidence="7">AB hydrolase-1 domain-containing protein</fullName>
    </recommendedName>
</protein>
<dbReference type="Gene3D" id="3.40.50.1820">
    <property type="entry name" value="alpha/beta hydrolase"/>
    <property type="match status" value="1"/>
</dbReference>
<proteinExistence type="inferred from homology"/>
<dbReference type="PRINTS" id="PR00412">
    <property type="entry name" value="EPOXHYDRLASE"/>
</dbReference>
<organism evidence="5 6">
    <name type="scientific">Globisporangium ultimum (strain ATCC 200006 / CBS 805.95 / DAOM BR144)</name>
    <name type="common">Pythium ultimum</name>
    <dbReference type="NCBI Taxonomy" id="431595"/>
    <lineage>
        <taxon>Eukaryota</taxon>
        <taxon>Sar</taxon>
        <taxon>Stramenopiles</taxon>
        <taxon>Oomycota</taxon>
        <taxon>Peronosporomycetes</taxon>
        <taxon>Pythiales</taxon>
        <taxon>Pythiaceae</taxon>
        <taxon>Globisporangium</taxon>
    </lineage>
</organism>
<dbReference type="InterPro" id="IPR029058">
    <property type="entry name" value="AB_hydrolase_fold"/>
</dbReference>
<dbReference type="InterPro" id="IPR000639">
    <property type="entry name" value="Epox_hydrolase-like"/>
</dbReference>